<dbReference type="RefSeq" id="XP_003151220.1">
    <property type="nucleotide sequence ID" value="XM_003151172.1"/>
</dbReference>
<proteinExistence type="predicted"/>
<reference evidence="1" key="1">
    <citation type="submission" date="2012-04" db="EMBL/GenBank/DDBJ databases">
        <title>The Genome Sequence of Loa loa.</title>
        <authorList>
            <consortium name="The Broad Institute Genome Sequencing Platform"/>
            <consortium name="Broad Institute Genome Sequencing Center for Infectious Disease"/>
            <person name="Nutman T.B."/>
            <person name="Fink D.L."/>
            <person name="Russ C."/>
            <person name="Young S."/>
            <person name="Zeng Q."/>
            <person name="Gargeya S."/>
            <person name="Alvarado L."/>
            <person name="Berlin A."/>
            <person name="Chapman S.B."/>
            <person name="Chen Z."/>
            <person name="Freedman E."/>
            <person name="Gellesch M."/>
            <person name="Goldberg J."/>
            <person name="Griggs A."/>
            <person name="Gujja S."/>
            <person name="Heilman E.R."/>
            <person name="Heiman D."/>
            <person name="Howarth C."/>
            <person name="Mehta T."/>
            <person name="Neiman D."/>
            <person name="Pearson M."/>
            <person name="Roberts A."/>
            <person name="Saif S."/>
            <person name="Shea T."/>
            <person name="Shenoy N."/>
            <person name="Sisk P."/>
            <person name="Stolte C."/>
            <person name="Sykes S."/>
            <person name="White J."/>
            <person name="Yandava C."/>
            <person name="Haas B."/>
            <person name="Henn M.R."/>
            <person name="Nusbaum C."/>
            <person name="Birren B."/>
        </authorList>
    </citation>
    <scope>NUCLEOTIDE SEQUENCE [LARGE SCALE GENOMIC DNA]</scope>
</reference>
<gene>
    <name evidence="1" type="ORF">LOAG_15682</name>
</gene>
<sequence>MPSGHDTAGHVPSPFTFSYYSANQVNCANSNSNNMYRCPVPHIASQQSPLPNSSICRRN</sequence>
<dbReference type="CTD" id="9953175"/>
<dbReference type="KEGG" id="loa:LOAG_15682"/>
<evidence type="ECO:0000313" key="1">
    <source>
        <dbReference type="EMBL" id="EFO12849.1"/>
    </source>
</evidence>
<name>A0A1S0TGF3_LOALO</name>
<dbReference type="GeneID" id="9953175"/>
<dbReference type="OMA" id="ANQVNCA"/>
<organism evidence="1">
    <name type="scientific">Loa loa</name>
    <name type="common">Eye worm</name>
    <name type="synonym">Filaria loa</name>
    <dbReference type="NCBI Taxonomy" id="7209"/>
    <lineage>
        <taxon>Eukaryota</taxon>
        <taxon>Metazoa</taxon>
        <taxon>Ecdysozoa</taxon>
        <taxon>Nematoda</taxon>
        <taxon>Chromadorea</taxon>
        <taxon>Rhabditida</taxon>
        <taxon>Spirurina</taxon>
        <taxon>Spiruromorpha</taxon>
        <taxon>Filarioidea</taxon>
        <taxon>Onchocercidae</taxon>
        <taxon>Loa</taxon>
    </lineage>
</organism>
<feature type="non-terminal residue" evidence="1">
    <location>
        <position position="59"/>
    </location>
</feature>
<protein>
    <submittedName>
        <fullName evidence="1">Uncharacterized protein</fullName>
    </submittedName>
</protein>
<dbReference type="InParanoid" id="A0A1S0TGF3"/>
<dbReference type="AlphaFoldDB" id="A0A1S0TGF3"/>
<dbReference type="EMBL" id="JH712325">
    <property type="protein sequence ID" value="EFO12849.1"/>
    <property type="molecule type" value="Genomic_DNA"/>
</dbReference>
<accession>A0A1S0TGF3</accession>